<proteinExistence type="predicted"/>
<dbReference type="Proteomes" id="UP000239430">
    <property type="component" value="Unassembled WGS sequence"/>
</dbReference>
<sequence length="224" mass="24936">MLAELLDEAINILDEHNNIEETIRRANSLKRLLDELERLLSDLRSLVKFGAAFSACCADLDLTLPVKVINGIHQPLDEIVLKLDAAELEPLELSRLSRATSSLDEHLKAKWEGFVRKSSEDVLQLLEVIIPLVGEPGKAQTTAAIKSFLGKWPVSAEEVSSFTKAIEEGKQIIASLDVDNKIRNFLTLVANGSASLADLDDDVMNWLREHRLESRIVIRFKVSA</sequence>
<feature type="coiled-coil region" evidence="1">
    <location>
        <begin position="2"/>
        <end position="46"/>
    </location>
</feature>
<evidence type="ECO:0000313" key="3">
    <source>
        <dbReference type="Proteomes" id="UP000239430"/>
    </source>
</evidence>
<evidence type="ECO:0000313" key="2">
    <source>
        <dbReference type="EMBL" id="PRR76749.1"/>
    </source>
</evidence>
<comment type="caution">
    <text evidence="2">The sequence shown here is derived from an EMBL/GenBank/DDBJ whole genome shotgun (WGS) entry which is preliminary data.</text>
</comment>
<protein>
    <submittedName>
        <fullName evidence="2">Uncharacterized protein</fullName>
    </submittedName>
</protein>
<gene>
    <name evidence="2" type="ORF">MOST_03930</name>
</gene>
<reference evidence="2 3" key="1">
    <citation type="submission" date="2018-03" db="EMBL/GenBank/DDBJ databases">
        <title>Genome sequence of Moorella stamsii DSM 26217.</title>
        <authorList>
            <person name="Poehlein A."/>
            <person name="Daniel R."/>
        </authorList>
    </citation>
    <scope>NUCLEOTIDE SEQUENCE [LARGE SCALE GENOMIC DNA]</scope>
    <source>
        <strain evidence="3">DSM 26217</strain>
    </source>
</reference>
<organism evidence="2 3">
    <name type="scientific">Neomoorella stamsii</name>
    <dbReference type="NCBI Taxonomy" id="1266720"/>
    <lineage>
        <taxon>Bacteria</taxon>
        <taxon>Bacillati</taxon>
        <taxon>Bacillota</taxon>
        <taxon>Clostridia</taxon>
        <taxon>Neomoorellales</taxon>
        <taxon>Neomoorellaceae</taxon>
        <taxon>Neomoorella</taxon>
    </lineage>
</organism>
<name>A0A9X7P7I6_9FIRM</name>
<keyword evidence="3" id="KW-1185">Reference proteome</keyword>
<evidence type="ECO:0000256" key="1">
    <source>
        <dbReference type="SAM" id="Coils"/>
    </source>
</evidence>
<dbReference type="EMBL" id="PVXL01000019">
    <property type="protein sequence ID" value="PRR76749.1"/>
    <property type="molecule type" value="Genomic_DNA"/>
</dbReference>
<dbReference type="AlphaFoldDB" id="A0A9X7P7I6"/>
<accession>A0A9X7P7I6</accession>
<dbReference type="RefSeq" id="WP_054935964.1">
    <property type="nucleotide sequence ID" value="NZ_PVXL01000019.1"/>
</dbReference>
<keyword evidence="1" id="KW-0175">Coiled coil</keyword>